<evidence type="ECO:0000256" key="3">
    <source>
        <dbReference type="ARBA" id="ARBA00022737"/>
    </source>
</evidence>
<name>A0A9D1N1X7_9CLOT</name>
<accession>A0A9D1N1X7</accession>
<feature type="domain" description="Maltose/galactoside acetyltransferase" evidence="6">
    <location>
        <begin position="4"/>
        <end position="58"/>
    </location>
</feature>
<dbReference type="Pfam" id="PF12464">
    <property type="entry name" value="Mac"/>
    <property type="match status" value="1"/>
</dbReference>
<evidence type="ECO:0000256" key="5">
    <source>
        <dbReference type="RuleBase" id="RU367021"/>
    </source>
</evidence>
<evidence type="ECO:0000256" key="2">
    <source>
        <dbReference type="ARBA" id="ARBA00022679"/>
    </source>
</evidence>
<dbReference type="InterPro" id="IPR039369">
    <property type="entry name" value="LacA-like"/>
</dbReference>
<dbReference type="CDD" id="cd03357">
    <property type="entry name" value="LbH_MAT_GAT"/>
    <property type="match status" value="1"/>
</dbReference>
<dbReference type="SMART" id="SM01266">
    <property type="entry name" value="Mac"/>
    <property type="match status" value="1"/>
</dbReference>
<proteinExistence type="inferred from homology"/>
<organism evidence="7 8">
    <name type="scientific">Candidatus Limenecus avicola</name>
    <dbReference type="NCBI Taxonomy" id="2840847"/>
    <lineage>
        <taxon>Bacteria</taxon>
        <taxon>Bacillati</taxon>
        <taxon>Bacillota</taxon>
        <taxon>Clostridia</taxon>
        <taxon>Eubacteriales</taxon>
        <taxon>Clostridiaceae</taxon>
        <taxon>Clostridiaceae incertae sedis</taxon>
        <taxon>Candidatus Limenecus</taxon>
    </lineage>
</organism>
<dbReference type="AlphaFoldDB" id="A0A9D1N1X7"/>
<gene>
    <name evidence="7" type="ORF">IAD26_08570</name>
</gene>
<evidence type="ECO:0000313" key="7">
    <source>
        <dbReference type="EMBL" id="HIU93168.1"/>
    </source>
</evidence>
<comment type="similarity">
    <text evidence="1 5">Belongs to the transferase hexapeptide repeat family.</text>
</comment>
<evidence type="ECO:0000313" key="8">
    <source>
        <dbReference type="Proteomes" id="UP000886748"/>
    </source>
</evidence>
<dbReference type="EMBL" id="DVOD01000060">
    <property type="protein sequence ID" value="HIU93168.1"/>
    <property type="molecule type" value="Genomic_DNA"/>
</dbReference>
<dbReference type="InterPro" id="IPR001451">
    <property type="entry name" value="Hexapep"/>
</dbReference>
<dbReference type="PANTHER" id="PTHR43017:SF1">
    <property type="entry name" value="ACETYLTRANSFERASE YJL218W-RELATED"/>
    <property type="match status" value="1"/>
</dbReference>
<evidence type="ECO:0000256" key="1">
    <source>
        <dbReference type="ARBA" id="ARBA00007274"/>
    </source>
</evidence>
<dbReference type="InterPro" id="IPR018357">
    <property type="entry name" value="Hexapep_transf_CS"/>
</dbReference>
<dbReference type="InterPro" id="IPR011004">
    <property type="entry name" value="Trimer_LpxA-like_sf"/>
</dbReference>
<dbReference type="PANTHER" id="PTHR43017">
    <property type="entry name" value="GALACTOSIDE O-ACETYLTRANSFERASE"/>
    <property type="match status" value="1"/>
</dbReference>
<comment type="caution">
    <text evidence="7">The sequence shown here is derived from an EMBL/GenBank/DDBJ whole genome shotgun (WGS) entry which is preliminary data.</text>
</comment>
<reference evidence="7" key="1">
    <citation type="submission" date="2020-10" db="EMBL/GenBank/DDBJ databases">
        <authorList>
            <person name="Gilroy R."/>
        </authorList>
    </citation>
    <scope>NUCLEOTIDE SEQUENCE</scope>
    <source>
        <strain evidence="7">CHK154-7741</strain>
    </source>
</reference>
<keyword evidence="3" id="KW-0677">Repeat</keyword>
<protein>
    <recommendedName>
        <fullName evidence="5">Acetyltransferase</fullName>
        <ecNumber evidence="5">2.3.1.-</ecNumber>
    </recommendedName>
</protein>
<dbReference type="FunFam" id="2.160.10.10:FF:000008">
    <property type="entry name" value="Maltose O-acetyltransferase"/>
    <property type="match status" value="1"/>
</dbReference>
<dbReference type="Proteomes" id="UP000886748">
    <property type="component" value="Unassembled WGS sequence"/>
</dbReference>
<dbReference type="SUPFAM" id="SSF51161">
    <property type="entry name" value="Trimeric LpxA-like enzymes"/>
    <property type="match status" value="1"/>
</dbReference>
<dbReference type="Pfam" id="PF00132">
    <property type="entry name" value="Hexapep"/>
    <property type="match status" value="1"/>
</dbReference>
<dbReference type="EC" id="2.3.1.-" evidence="5"/>
<evidence type="ECO:0000256" key="4">
    <source>
        <dbReference type="ARBA" id="ARBA00023315"/>
    </source>
</evidence>
<dbReference type="PROSITE" id="PS00101">
    <property type="entry name" value="HEXAPEP_TRANSFERASES"/>
    <property type="match status" value="1"/>
</dbReference>
<reference evidence="7" key="2">
    <citation type="journal article" date="2021" name="PeerJ">
        <title>Extensive microbial diversity within the chicken gut microbiome revealed by metagenomics and culture.</title>
        <authorList>
            <person name="Gilroy R."/>
            <person name="Ravi A."/>
            <person name="Getino M."/>
            <person name="Pursley I."/>
            <person name="Horton D.L."/>
            <person name="Alikhan N.F."/>
            <person name="Baker D."/>
            <person name="Gharbi K."/>
            <person name="Hall N."/>
            <person name="Watson M."/>
            <person name="Adriaenssens E.M."/>
            <person name="Foster-Nyarko E."/>
            <person name="Jarju S."/>
            <person name="Secka A."/>
            <person name="Antonio M."/>
            <person name="Oren A."/>
            <person name="Chaudhuri R.R."/>
            <person name="La Ragione R."/>
            <person name="Hildebrand F."/>
            <person name="Pallen M.J."/>
        </authorList>
    </citation>
    <scope>NUCLEOTIDE SEQUENCE</scope>
    <source>
        <strain evidence="7">CHK154-7741</strain>
    </source>
</reference>
<sequence>MNEKERMLAGLMYDATDKELEKERFAAEELYFKFNNLPPSKNEEKLEILKQLFGKIGKNSYIRSTLYCDYGYNIEIGDNFYANHNLTILDCAKVKFGDNVFIAPNCGFYCAGHPIDAQERNTLVEYAKPITVGNNVWIGADVCVMPGVTIGDNTVIGAGSVVIKDIPSNVLAAGNPCKVIRELTEADKYKYGKYKE</sequence>
<dbReference type="GO" id="GO:0008870">
    <property type="term" value="F:galactoside O-acetyltransferase activity"/>
    <property type="evidence" value="ECO:0007669"/>
    <property type="project" value="TreeGrafter"/>
</dbReference>
<evidence type="ECO:0000259" key="6">
    <source>
        <dbReference type="SMART" id="SM01266"/>
    </source>
</evidence>
<keyword evidence="2 5" id="KW-0808">Transferase</keyword>
<dbReference type="Gene3D" id="2.160.10.10">
    <property type="entry name" value="Hexapeptide repeat proteins"/>
    <property type="match status" value="1"/>
</dbReference>
<dbReference type="InterPro" id="IPR024688">
    <property type="entry name" value="Mac_dom"/>
</dbReference>
<keyword evidence="4 5" id="KW-0012">Acyltransferase</keyword>